<dbReference type="InterPro" id="IPR007225">
    <property type="entry name" value="EXOC6/Sec15"/>
</dbReference>
<dbReference type="GO" id="GO:0006893">
    <property type="term" value="P:Golgi to plasma membrane transport"/>
    <property type="evidence" value="ECO:0007669"/>
    <property type="project" value="TreeGrafter"/>
</dbReference>
<evidence type="ECO:0000313" key="9">
    <source>
        <dbReference type="Proteomes" id="UP000002630"/>
    </source>
</evidence>
<evidence type="ECO:0000313" key="8">
    <source>
        <dbReference type="EMBL" id="CBJ28036.1"/>
    </source>
</evidence>
<dbReference type="InterPro" id="IPR042045">
    <property type="entry name" value="EXOC6/Sec15_C_dom1"/>
</dbReference>
<keyword evidence="3" id="KW-0268">Exocytosis</keyword>
<keyword evidence="5" id="KW-0732">Signal</keyword>
<dbReference type="PANTHER" id="PTHR12702:SF0">
    <property type="entry name" value="EXOCYST COMPLEX COMPONENT 6"/>
    <property type="match status" value="1"/>
</dbReference>
<feature type="signal peptide" evidence="5">
    <location>
        <begin position="1"/>
        <end position="23"/>
    </location>
</feature>
<evidence type="ECO:0000256" key="3">
    <source>
        <dbReference type="ARBA" id="ARBA00022483"/>
    </source>
</evidence>
<accession>D7G8J1</accession>
<dbReference type="Gene3D" id="1.10.357.30">
    <property type="entry name" value="Exocyst complex subunit Sec15 C-terminal domain, N-terminal subdomain"/>
    <property type="match status" value="1"/>
</dbReference>
<evidence type="ECO:0000256" key="4">
    <source>
        <dbReference type="ARBA" id="ARBA00023054"/>
    </source>
</evidence>
<dbReference type="STRING" id="2880.D7G8J1"/>
<dbReference type="OrthoDB" id="10267033at2759"/>
<dbReference type="Proteomes" id="UP000002630">
    <property type="component" value="Linkage Group LG17"/>
</dbReference>
<dbReference type="Pfam" id="PF20651">
    <property type="entry name" value="EXOC6_Sec15_N"/>
    <property type="match status" value="1"/>
</dbReference>
<feature type="chain" id="PRO_5003096254" evidence="5">
    <location>
        <begin position="24"/>
        <end position="807"/>
    </location>
</feature>
<evidence type="ECO:0000256" key="1">
    <source>
        <dbReference type="ARBA" id="ARBA00007944"/>
    </source>
</evidence>
<dbReference type="InterPro" id="IPR042044">
    <property type="entry name" value="EXOC6PINT-1/Sec15/Tip20_C_dom2"/>
</dbReference>
<evidence type="ECO:0000259" key="6">
    <source>
        <dbReference type="Pfam" id="PF04091"/>
    </source>
</evidence>
<reference evidence="8 9" key="1">
    <citation type="journal article" date="2010" name="Nature">
        <title>The Ectocarpus genome and the independent evolution of multicellularity in brown algae.</title>
        <authorList>
            <person name="Cock J.M."/>
            <person name="Sterck L."/>
            <person name="Rouze P."/>
            <person name="Scornet D."/>
            <person name="Allen A.E."/>
            <person name="Amoutzias G."/>
            <person name="Anthouard V."/>
            <person name="Artiguenave F."/>
            <person name="Aury J.M."/>
            <person name="Badger J.H."/>
            <person name="Beszteri B."/>
            <person name="Billiau K."/>
            <person name="Bonnet E."/>
            <person name="Bothwell J.H."/>
            <person name="Bowler C."/>
            <person name="Boyen C."/>
            <person name="Brownlee C."/>
            <person name="Carrano C.J."/>
            <person name="Charrier B."/>
            <person name="Cho G.Y."/>
            <person name="Coelho S.M."/>
            <person name="Collen J."/>
            <person name="Corre E."/>
            <person name="Da Silva C."/>
            <person name="Delage L."/>
            <person name="Delaroque N."/>
            <person name="Dittami S.M."/>
            <person name="Doulbeau S."/>
            <person name="Elias M."/>
            <person name="Farnham G."/>
            <person name="Gachon C.M."/>
            <person name="Gschloessl B."/>
            <person name="Heesch S."/>
            <person name="Jabbari K."/>
            <person name="Jubin C."/>
            <person name="Kawai H."/>
            <person name="Kimura K."/>
            <person name="Kloareg B."/>
            <person name="Kupper F.C."/>
            <person name="Lang D."/>
            <person name="Le Bail A."/>
            <person name="Leblanc C."/>
            <person name="Lerouge P."/>
            <person name="Lohr M."/>
            <person name="Lopez P.J."/>
            <person name="Martens C."/>
            <person name="Maumus F."/>
            <person name="Michel G."/>
            <person name="Miranda-Saavedra D."/>
            <person name="Morales J."/>
            <person name="Moreau H."/>
            <person name="Motomura T."/>
            <person name="Nagasato C."/>
            <person name="Napoli C.A."/>
            <person name="Nelson D.R."/>
            <person name="Nyvall-Collen P."/>
            <person name="Peters A.F."/>
            <person name="Pommier C."/>
            <person name="Potin P."/>
            <person name="Poulain J."/>
            <person name="Quesneville H."/>
            <person name="Read B."/>
            <person name="Rensing S.A."/>
            <person name="Ritter A."/>
            <person name="Rousvoal S."/>
            <person name="Samanta M."/>
            <person name="Samson G."/>
            <person name="Schroeder D.C."/>
            <person name="Segurens B."/>
            <person name="Strittmatter M."/>
            <person name="Tonon T."/>
            <person name="Tregear J.W."/>
            <person name="Valentin K."/>
            <person name="von Dassow P."/>
            <person name="Yamagishi T."/>
            <person name="Van de Peer Y."/>
            <person name="Wincker P."/>
        </authorList>
    </citation>
    <scope>NUCLEOTIDE SEQUENCE [LARGE SCALE GENOMIC DNA]</scope>
    <source>
        <strain evidence="9">Ec32 / CCAP1310/4</strain>
    </source>
</reference>
<evidence type="ECO:0000259" key="7">
    <source>
        <dbReference type="Pfam" id="PF20651"/>
    </source>
</evidence>
<sequence>MRINHPAKSLLLSCCLVLSTVLSDRTGTTTIQVVDLDSRVQATGGSALSTAKELLQQRHATRNVEAASQVIRQCDGVVNMVMEAFVHIHEERYYSALNTVDQINQRLDALDSVKFASQLRRWMPSLTEMINKATKEEMSQWLVDIREVSYKMGGAAMRRYTKIQGASTESGTGLEGDGGGMRSQAMMTHSVRFLLRLGDLMGCGLRLNNDELEECVPELLRGRSEDKEKEEKALDRLSDHLHPVHRALHIFARLGMLADFKTWYLECRRPMAEMRSMITRDIDNLDTDAFLTYLPTLANGIGGFFIVEQTLLQQVDHREGLLTLAQLEESWMQSQLSLSGLIQQHMTRLSRPGHFFQVKETVLALVSIMHDLKMDTHVLMNLVRALKDPFRKLVLTEFEADIRRIVQEETYQPLDVETREDFETLIAPMGLDQTDHTGPQEVPDNGDPSRFMDVIDDSFYFGVEEDEGGAHGPDSFPVTYPFSATVPHIGLALLKMSALVVTFLANLDVPNASSLVFKSVHRGTLVVQTLMVEQLRDAEADMHILKASQISVNSAYLAKLPLFLASALGDVLVGIQFADFAWKGKGVKADGTGKEMIGTAGKVLEDISDRSRDLIFELVRSKADDLLAGMEFVNMEPTSMRRQAHSYADDLINYLRVTFMNLATLPASIREAVHFTCMTHVCNAILEHITGADVRTVNVLGIHNVNLDIAALTDFADESGIGTLRECFAKLLQLVDIVLTNNIDIATDPARMALAYPRLDVRHLASLLGKYRDLSIAAKIRSTVGDEVPQIDPARVTAILKRLKQLG</sequence>
<dbReference type="InterPro" id="IPR048359">
    <property type="entry name" value="EXOC6_Sec15_N"/>
</dbReference>
<dbReference type="GO" id="GO:0000145">
    <property type="term" value="C:exocyst"/>
    <property type="evidence" value="ECO:0007669"/>
    <property type="project" value="TreeGrafter"/>
</dbReference>
<evidence type="ECO:0000256" key="2">
    <source>
        <dbReference type="ARBA" id="ARBA00022448"/>
    </source>
</evidence>
<dbReference type="eggNOG" id="KOG2176">
    <property type="taxonomic scope" value="Eukaryota"/>
</dbReference>
<dbReference type="Pfam" id="PF04091">
    <property type="entry name" value="Sec15_C"/>
    <property type="match status" value="1"/>
</dbReference>
<dbReference type="GO" id="GO:0090522">
    <property type="term" value="P:vesicle tethering involved in exocytosis"/>
    <property type="evidence" value="ECO:0007669"/>
    <property type="project" value="InterPro"/>
</dbReference>
<keyword evidence="9" id="KW-1185">Reference proteome</keyword>
<comment type="similarity">
    <text evidence="1">Belongs to the SEC15 family.</text>
</comment>
<dbReference type="OMA" id="FPFHSEQ"/>
<dbReference type="EMBL" id="FN649742">
    <property type="protein sequence ID" value="CBJ28036.1"/>
    <property type="molecule type" value="Genomic_DNA"/>
</dbReference>
<dbReference type="Gene3D" id="1.20.58.670">
    <property type="entry name" value="Dsl1p vesicle tethering complex, Tip20p subunit, domain D"/>
    <property type="match status" value="1"/>
</dbReference>
<dbReference type="AlphaFoldDB" id="D7G8J1"/>
<dbReference type="EMBL" id="FN649127">
    <property type="protein sequence ID" value="CBJ28036.1"/>
    <property type="molecule type" value="Genomic_DNA"/>
</dbReference>
<keyword evidence="2" id="KW-0813">Transport</keyword>
<dbReference type="InParanoid" id="D7G8J1"/>
<keyword evidence="4" id="KW-0175">Coiled coil</keyword>
<feature type="domain" description="Exocyst complex subunit EXOC6/Sec15 C-terminal" evidence="6">
    <location>
        <begin position="379"/>
        <end position="770"/>
    </location>
</feature>
<evidence type="ECO:0000256" key="5">
    <source>
        <dbReference type="SAM" id="SignalP"/>
    </source>
</evidence>
<feature type="domain" description="Exocyst complex component EXOC6/Sec15 N-terminal" evidence="7">
    <location>
        <begin position="17"/>
        <end position="157"/>
    </location>
</feature>
<dbReference type="InterPro" id="IPR046361">
    <property type="entry name" value="EXOC6/Sec15_C"/>
</dbReference>
<protein>
    <submittedName>
        <fullName evidence="8">Exocyst complex component 6</fullName>
    </submittedName>
</protein>
<dbReference type="GO" id="GO:0016020">
    <property type="term" value="C:membrane"/>
    <property type="evidence" value="ECO:0007669"/>
    <property type="project" value="TreeGrafter"/>
</dbReference>
<proteinExistence type="inferred from homology"/>
<gene>
    <name evidence="8" type="ORF">Esi_0089_0097</name>
</gene>
<name>D7G8J1_ECTSI</name>
<organism evidence="8 9">
    <name type="scientific">Ectocarpus siliculosus</name>
    <name type="common">Brown alga</name>
    <name type="synonym">Conferva siliculosa</name>
    <dbReference type="NCBI Taxonomy" id="2880"/>
    <lineage>
        <taxon>Eukaryota</taxon>
        <taxon>Sar</taxon>
        <taxon>Stramenopiles</taxon>
        <taxon>Ochrophyta</taxon>
        <taxon>PX clade</taxon>
        <taxon>Phaeophyceae</taxon>
        <taxon>Ectocarpales</taxon>
        <taxon>Ectocarpaceae</taxon>
        <taxon>Ectocarpus</taxon>
    </lineage>
</organism>
<dbReference type="PANTHER" id="PTHR12702">
    <property type="entry name" value="SEC15"/>
    <property type="match status" value="1"/>
</dbReference>
<dbReference type="GO" id="GO:0006886">
    <property type="term" value="P:intracellular protein transport"/>
    <property type="evidence" value="ECO:0007669"/>
    <property type="project" value="InterPro"/>
</dbReference>